<accession>X0KZ77</accession>
<reference evidence="2" key="2">
    <citation type="submission" date="2014-03" db="EMBL/GenBank/DDBJ databases">
        <title>The Genome Annotation of Fusarium oxysporum Cotton.</title>
        <authorList>
            <consortium name="The Broad Institute Genomics Platform"/>
            <person name="Ma L.-J."/>
            <person name="Corby-Kistler H."/>
            <person name="Broz K."/>
            <person name="Gale L.R."/>
            <person name="Jonkers W."/>
            <person name="O'Donnell K."/>
            <person name="Ploetz R."/>
            <person name="Steinberg C."/>
            <person name="Schwartz D.C."/>
            <person name="VanEtten H."/>
            <person name="Zhou S."/>
            <person name="Young S.K."/>
            <person name="Zeng Q."/>
            <person name="Gargeya S."/>
            <person name="Fitzgerald M."/>
            <person name="Abouelleil A."/>
            <person name="Alvarado L."/>
            <person name="Chapman S.B."/>
            <person name="Gainer-Dewar J."/>
            <person name="Goldberg J."/>
            <person name="Griggs A."/>
            <person name="Gujja S."/>
            <person name="Hansen M."/>
            <person name="Howarth C."/>
            <person name="Imamovic A."/>
            <person name="Ireland A."/>
            <person name="Larimer J."/>
            <person name="McCowan C."/>
            <person name="Murphy C."/>
            <person name="Pearson M."/>
            <person name="Poon T.W."/>
            <person name="Priest M."/>
            <person name="Roberts A."/>
            <person name="Saif S."/>
            <person name="Shea T."/>
            <person name="Sykes S."/>
            <person name="Wortman J."/>
            <person name="Nusbaum C."/>
            <person name="Birren B."/>
        </authorList>
    </citation>
    <scope>NUCLEOTIDE SEQUENCE</scope>
    <source>
        <strain evidence="2">25433</strain>
    </source>
</reference>
<sequence length="101" mass="11020">MDLRGLGRHFSAPTSSNTPRPPSTRSSPISSLHPTTRAAKTPSWPYAYGSPRSCHVMRVHLSTFARSGSLTRILSQHALLSYRSSRNSSTISLVARSLQIA</sequence>
<feature type="compositionally biased region" description="Low complexity" evidence="1">
    <location>
        <begin position="11"/>
        <end position="31"/>
    </location>
</feature>
<gene>
    <name evidence="2" type="ORF">FOTG_17594</name>
</gene>
<dbReference type="EMBL" id="KK035255">
    <property type="protein sequence ID" value="EXM13981.1"/>
    <property type="molecule type" value="Genomic_DNA"/>
</dbReference>
<protein>
    <submittedName>
        <fullName evidence="2">Uncharacterized protein</fullName>
    </submittedName>
</protein>
<feature type="region of interest" description="Disordered" evidence="1">
    <location>
        <begin position="1"/>
        <end position="44"/>
    </location>
</feature>
<reference evidence="2" key="1">
    <citation type="submission" date="2011-11" db="EMBL/GenBank/DDBJ databases">
        <title>The Genome Sequence of Fusarium oxysporum Cotton.</title>
        <authorList>
            <consortium name="The Broad Institute Genome Sequencing Platform"/>
            <person name="Ma L.-J."/>
            <person name="Gale L.R."/>
            <person name="Schwartz D.C."/>
            <person name="Zhou S."/>
            <person name="Corby-Kistler H."/>
            <person name="Young S.K."/>
            <person name="Zeng Q."/>
            <person name="Gargeya S."/>
            <person name="Fitzgerald M."/>
            <person name="Haas B."/>
            <person name="Abouelleil A."/>
            <person name="Alvarado L."/>
            <person name="Arachchi H.M."/>
            <person name="Berlin A."/>
            <person name="Brown A."/>
            <person name="Chapman S.B."/>
            <person name="Chen Z."/>
            <person name="Dunbar C."/>
            <person name="Freedman E."/>
            <person name="Gearin G."/>
            <person name="Goldberg J."/>
            <person name="Griggs A."/>
            <person name="Gujja S."/>
            <person name="Heiman D."/>
            <person name="Howarth C."/>
            <person name="Larson L."/>
            <person name="Lui A."/>
            <person name="MacDonald P.J.P."/>
            <person name="Montmayeur A."/>
            <person name="Murphy C."/>
            <person name="Neiman D."/>
            <person name="Pearson M."/>
            <person name="Priest M."/>
            <person name="Roberts A."/>
            <person name="Saif S."/>
            <person name="Shea T."/>
            <person name="Shenoy N."/>
            <person name="Sisk P."/>
            <person name="Stolte C."/>
            <person name="Sykes S."/>
            <person name="Wortman J."/>
            <person name="Nusbaum C."/>
            <person name="Birren B."/>
        </authorList>
    </citation>
    <scope>NUCLEOTIDE SEQUENCE [LARGE SCALE GENOMIC DNA]</scope>
    <source>
        <strain evidence="2">25433</strain>
    </source>
</reference>
<proteinExistence type="predicted"/>
<evidence type="ECO:0000256" key="1">
    <source>
        <dbReference type="SAM" id="MobiDB-lite"/>
    </source>
</evidence>
<evidence type="ECO:0000313" key="2">
    <source>
        <dbReference type="EMBL" id="EXM13981.1"/>
    </source>
</evidence>
<dbReference type="HOGENOM" id="CLU_2291835_0_0_1"/>
<dbReference type="AlphaFoldDB" id="X0KZ77"/>
<organism evidence="2">
    <name type="scientific">Fusarium oxysporum f. sp. vasinfectum 25433</name>
    <dbReference type="NCBI Taxonomy" id="1089449"/>
    <lineage>
        <taxon>Eukaryota</taxon>
        <taxon>Fungi</taxon>
        <taxon>Dikarya</taxon>
        <taxon>Ascomycota</taxon>
        <taxon>Pezizomycotina</taxon>
        <taxon>Sordariomycetes</taxon>
        <taxon>Hypocreomycetidae</taxon>
        <taxon>Hypocreales</taxon>
        <taxon>Nectriaceae</taxon>
        <taxon>Fusarium</taxon>
        <taxon>Fusarium oxysporum species complex</taxon>
    </lineage>
</organism>
<name>X0KZ77_FUSOX</name>
<dbReference type="Proteomes" id="UP000030701">
    <property type="component" value="Unassembled WGS sequence"/>
</dbReference>